<dbReference type="SMART" id="SM00344">
    <property type="entry name" value="HTH_ASNC"/>
    <property type="match status" value="1"/>
</dbReference>
<evidence type="ECO:0000313" key="6">
    <source>
        <dbReference type="Proteomes" id="UP001500227"/>
    </source>
</evidence>
<dbReference type="SUPFAM" id="SSF54909">
    <property type="entry name" value="Dimeric alpha+beta barrel"/>
    <property type="match status" value="1"/>
</dbReference>
<accession>A0ABP9LTY2</accession>
<dbReference type="PANTHER" id="PTHR30154">
    <property type="entry name" value="LEUCINE-RESPONSIVE REGULATORY PROTEIN"/>
    <property type="match status" value="1"/>
</dbReference>
<feature type="domain" description="HTH asnC-type" evidence="4">
    <location>
        <begin position="6"/>
        <end position="67"/>
    </location>
</feature>
<dbReference type="PANTHER" id="PTHR30154:SF46">
    <property type="entry name" value="TRANSCRIPTIONAL REGULATORY PROTEIN"/>
    <property type="match status" value="1"/>
</dbReference>
<dbReference type="InterPro" id="IPR019888">
    <property type="entry name" value="Tscrpt_reg_AsnC-like"/>
</dbReference>
<proteinExistence type="predicted"/>
<keyword evidence="6" id="KW-1185">Reference proteome</keyword>
<dbReference type="InterPro" id="IPR036388">
    <property type="entry name" value="WH-like_DNA-bd_sf"/>
</dbReference>
<keyword evidence="1" id="KW-0805">Transcription regulation</keyword>
<dbReference type="InterPro" id="IPR019887">
    <property type="entry name" value="Tscrpt_reg_AsnC/Lrp_C"/>
</dbReference>
<organism evidence="5 6">
    <name type="scientific">Paenalcaligenes hermetiae</name>
    <dbReference type="NCBI Taxonomy" id="1157987"/>
    <lineage>
        <taxon>Bacteria</taxon>
        <taxon>Pseudomonadati</taxon>
        <taxon>Pseudomonadota</taxon>
        <taxon>Betaproteobacteria</taxon>
        <taxon>Burkholderiales</taxon>
        <taxon>Alcaligenaceae</taxon>
        <taxon>Paenalcaligenes</taxon>
    </lineage>
</organism>
<dbReference type="Pfam" id="PF01037">
    <property type="entry name" value="AsnC_trans_reg"/>
    <property type="match status" value="1"/>
</dbReference>
<dbReference type="EMBL" id="BAABKD010000001">
    <property type="protein sequence ID" value="GAA5083389.1"/>
    <property type="molecule type" value="Genomic_DNA"/>
</dbReference>
<evidence type="ECO:0000256" key="2">
    <source>
        <dbReference type="ARBA" id="ARBA00023125"/>
    </source>
</evidence>
<dbReference type="PRINTS" id="PR00033">
    <property type="entry name" value="HTHASNC"/>
</dbReference>
<dbReference type="SUPFAM" id="SSF46785">
    <property type="entry name" value="Winged helix' DNA-binding domain"/>
    <property type="match status" value="1"/>
</dbReference>
<dbReference type="InterPro" id="IPR019885">
    <property type="entry name" value="Tscrpt_reg_HTH_AsnC-type_CS"/>
</dbReference>
<dbReference type="Pfam" id="PF13412">
    <property type="entry name" value="HTH_24"/>
    <property type="match status" value="1"/>
</dbReference>
<dbReference type="Proteomes" id="UP001500227">
    <property type="component" value="Unassembled WGS sequence"/>
</dbReference>
<dbReference type="InterPro" id="IPR000485">
    <property type="entry name" value="AsnC-type_HTH_dom"/>
</dbReference>
<dbReference type="Gene3D" id="1.10.10.10">
    <property type="entry name" value="Winged helix-like DNA-binding domain superfamily/Winged helix DNA-binding domain"/>
    <property type="match status" value="1"/>
</dbReference>
<dbReference type="RefSeq" id="WP_300646744.1">
    <property type="nucleotide sequence ID" value="NZ_BAABKD010000001.1"/>
</dbReference>
<dbReference type="PROSITE" id="PS50956">
    <property type="entry name" value="HTH_ASNC_2"/>
    <property type="match status" value="1"/>
</dbReference>
<keyword evidence="2" id="KW-0238">DNA-binding</keyword>
<dbReference type="Gene3D" id="3.30.70.920">
    <property type="match status" value="1"/>
</dbReference>
<evidence type="ECO:0000313" key="5">
    <source>
        <dbReference type="EMBL" id="GAA5083389.1"/>
    </source>
</evidence>
<gene>
    <name evidence="5" type="ORF">GCM10023337_00010</name>
</gene>
<dbReference type="InterPro" id="IPR036390">
    <property type="entry name" value="WH_DNA-bd_sf"/>
</dbReference>
<reference evidence="6" key="1">
    <citation type="journal article" date="2019" name="Int. J. Syst. Evol. Microbiol.">
        <title>The Global Catalogue of Microorganisms (GCM) 10K type strain sequencing project: providing services to taxonomists for standard genome sequencing and annotation.</title>
        <authorList>
            <consortium name="The Broad Institute Genomics Platform"/>
            <consortium name="The Broad Institute Genome Sequencing Center for Infectious Disease"/>
            <person name="Wu L."/>
            <person name="Ma J."/>
        </authorList>
    </citation>
    <scope>NUCLEOTIDE SEQUENCE [LARGE SCALE GENOMIC DNA]</scope>
    <source>
        <strain evidence="6">JCM 18423</strain>
    </source>
</reference>
<protein>
    <submittedName>
        <fullName evidence="5">Lrp/AsnC family transcriptional regulator</fullName>
    </submittedName>
</protein>
<comment type="caution">
    <text evidence="5">The sequence shown here is derived from an EMBL/GenBank/DDBJ whole genome shotgun (WGS) entry which is preliminary data.</text>
</comment>
<name>A0ABP9LTY2_9BURK</name>
<dbReference type="InterPro" id="IPR011008">
    <property type="entry name" value="Dimeric_a/b-barrel"/>
</dbReference>
<dbReference type="CDD" id="cd00090">
    <property type="entry name" value="HTH_ARSR"/>
    <property type="match status" value="1"/>
</dbReference>
<evidence type="ECO:0000256" key="1">
    <source>
        <dbReference type="ARBA" id="ARBA00023015"/>
    </source>
</evidence>
<dbReference type="PROSITE" id="PS00519">
    <property type="entry name" value="HTH_ASNC_1"/>
    <property type="match status" value="1"/>
</dbReference>
<evidence type="ECO:0000256" key="3">
    <source>
        <dbReference type="ARBA" id="ARBA00023163"/>
    </source>
</evidence>
<evidence type="ECO:0000259" key="4">
    <source>
        <dbReference type="PROSITE" id="PS50956"/>
    </source>
</evidence>
<keyword evidence="3" id="KW-0804">Transcription</keyword>
<dbReference type="InterPro" id="IPR011991">
    <property type="entry name" value="ArsR-like_HTH"/>
</dbReference>
<sequence>MADTGLDRIDKQILHELQRNGRLSNQELADRVALSPSPCLRRVRRLEEQGYIQKYVAVLDAQKIGLGLIAYVSIRLDKSHRLKSMPLSDFARDVQLWPEVVECFAMSGDMDYLLKVQVKDLAAFSRFAMDKLMQHPSVIDMTSSFAMQHIKDSTELNI</sequence>